<evidence type="ECO:0000256" key="3">
    <source>
        <dbReference type="ARBA" id="ARBA00004906"/>
    </source>
</evidence>
<organism evidence="19 20">
    <name type="scientific">Helianthus annuus</name>
    <name type="common">Common sunflower</name>
    <dbReference type="NCBI Taxonomy" id="4232"/>
    <lineage>
        <taxon>Eukaryota</taxon>
        <taxon>Viridiplantae</taxon>
        <taxon>Streptophyta</taxon>
        <taxon>Embryophyta</taxon>
        <taxon>Tracheophyta</taxon>
        <taxon>Spermatophyta</taxon>
        <taxon>Magnoliopsida</taxon>
        <taxon>eudicotyledons</taxon>
        <taxon>Gunneridae</taxon>
        <taxon>Pentapetalae</taxon>
        <taxon>asterids</taxon>
        <taxon>campanulids</taxon>
        <taxon>Asterales</taxon>
        <taxon>Asteraceae</taxon>
        <taxon>Asteroideae</taxon>
        <taxon>Heliantheae alliance</taxon>
        <taxon>Heliantheae</taxon>
        <taxon>Helianthus</taxon>
    </lineage>
</organism>
<dbReference type="OMA" id="WPNPSHY"/>
<feature type="region of interest" description="Disordered" evidence="15">
    <location>
        <begin position="230"/>
        <end position="252"/>
    </location>
</feature>
<dbReference type="EMBL" id="CM007906">
    <property type="protein sequence ID" value="OTF86822.1"/>
    <property type="molecule type" value="Genomic_DNA"/>
</dbReference>
<dbReference type="InterPro" id="IPR044600">
    <property type="entry name" value="ATL1/ATL16-like"/>
</dbReference>
<dbReference type="PROSITE" id="PS50089">
    <property type="entry name" value="ZF_RING_2"/>
    <property type="match status" value="1"/>
</dbReference>
<dbReference type="Gene3D" id="3.30.40.10">
    <property type="entry name" value="Zinc/RING finger domain, C3HC4 (zinc finger)"/>
    <property type="match status" value="1"/>
</dbReference>
<comment type="subcellular location">
    <subcellularLocation>
        <location evidence="2">Membrane</location>
        <topology evidence="2">Single-pass membrane protein</topology>
    </subcellularLocation>
</comment>
<comment type="similarity">
    <text evidence="13">Belongs to the RING-type zinc finger family. ATL subfamily.</text>
</comment>
<dbReference type="Proteomes" id="UP000215914">
    <property type="component" value="Chromosome 17"/>
</dbReference>
<reference evidence="18" key="3">
    <citation type="submission" date="2020-06" db="EMBL/GenBank/DDBJ databases">
        <title>Helianthus annuus Genome sequencing and assembly Release 2.</title>
        <authorList>
            <person name="Gouzy J."/>
            <person name="Langlade N."/>
            <person name="Munos S."/>
        </authorList>
    </citation>
    <scope>NUCLEOTIDE SEQUENCE</scope>
    <source>
        <tissue evidence="18">Leaves</tissue>
    </source>
</reference>
<dbReference type="GO" id="GO:0016020">
    <property type="term" value="C:membrane"/>
    <property type="evidence" value="ECO:0007669"/>
    <property type="project" value="UniProtKB-SubCell"/>
</dbReference>
<dbReference type="Gramene" id="mRNA:HanXRQr2_Chr17g0811061">
    <property type="protein sequence ID" value="CDS:HanXRQr2_Chr17g0811061.1"/>
    <property type="gene ID" value="HanXRQr2_Chr17g0811061"/>
</dbReference>
<feature type="region of interest" description="Disordered" evidence="15">
    <location>
        <begin position="165"/>
        <end position="191"/>
    </location>
</feature>
<dbReference type="Pfam" id="PF13639">
    <property type="entry name" value="zf-RING_2"/>
    <property type="match status" value="1"/>
</dbReference>
<dbReference type="SMART" id="SM00184">
    <property type="entry name" value="RING"/>
    <property type="match status" value="1"/>
</dbReference>
<evidence type="ECO:0000313" key="19">
    <source>
        <dbReference type="EMBL" id="OTF86822.1"/>
    </source>
</evidence>
<evidence type="ECO:0000256" key="7">
    <source>
        <dbReference type="ARBA" id="ARBA00022723"/>
    </source>
</evidence>
<evidence type="ECO:0000256" key="15">
    <source>
        <dbReference type="SAM" id="MobiDB-lite"/>
    </source>
</evidence>
<dbReference type="GO" id="GO:0016567">
    <property type="term" value="P:protein ubiquitination"/>
    <property type="evidence" value="ECO:0007669"/>
    <property type="project" value="InterPro"/>
</dbReference>
<dbReference type="OrthoDB" id="8062037at2759"/>
<keyword evidence="5" id="KW-0808">Transferase</keyword>
<name>A0A251RR39_HELAN</name>
<evidence type="ECO:0000256" key="13">
    <source>
        <dbReference type="ARBA" id="ARBA00024209"/>
    </source>
</evidence>
<evidence type="ECO:0000256" key="1">
    <source>
        <dbReference type="ARBA" id="ARBA00000900"/>
    </source>
</evidence>
<reference evidence="19" key="2">
    <citation type="submission" date="2017-02" db="EMBL/GenBank/DDBJ databases">
        <title>Sunflower complete genome.</title>
        <authorList>
            <person name="Langlade N."/>
            <person name="Munos S."/>
        </authorList>
    </citation>
    <scope>NUCLEOTIDE SEQUENCE [LARGE SCALE GENOMIC DNA]</scope>
    <source>
        <tissue evidence="19">Leaves</tissue>
    </source>
</reference>
<dbReference type="GO" id="GO:0008270">
    <property type="term" value="F:zinc ion binding"/>
    <property type="evidence" value="ECO:0007669"/>
    <property type="project" value="UniProtKB-KW"/>
</dbReference>
<feature type="transmembrane region" description="Helical" evidence="16">
    <location>
        <begin position="29"/>
        <end position="51"/>
    </location>
</feature>
<evidence type="ECO:0000256" key="6">
    <source>
        <dbReference type="ARBA" id="ARBA00022692"/>
    </source>
</evidence>
<dbReference type="AlphaFoldDB" id="A0A251RR39"/>
<accession>A0A251RR39</accession>
<keyword evidence="6 16" id="KW-0812">Transmembrane</keyword>
<dbReference type="EC" id="2.3.2.27" evidence="4"/>
<dbReference type="PANTHER" id="PTHR46913:SF1">
    <property type="entry name" value="RING-H2 FINGER PROTEIN ATL16"/>
    <property type="match status" value="1"/>
</dbReference>
<dbReference type="InParanoid" id="A0A251RR39"/>
<comment type="pathway">
    <text evidence="3">Protein modification; protein ubiquitination.</text>
</comment>
<proteinExistence type="inferred from homology"/>
<keyword evidence="12 16" id="KW-0472">Membrane</keyword>
<dbReference type="GO" id="GO:0061630">
    <property type="term" value="F:ubiquitin protein ligase activity"/>
    <property type="evidence" value="ECO:0007669"/>
    <property type="project" value="UniProtKB-EC"/>
</dbReference>
<feature type="compositionally biased region" description="Low complexity" evidence="15">
    <location>
        <begin position="174"/>
        <end position="185"/>
    </location>
</feature>
<keyword evidence="11 16" id="KW-1133">Transmembrane helix</keyword>
<evidence type="ECO:0000256" key="14">
    <source>
        <dbReference type="PROSITE-ProRule" id="PRU00175"/>
    </source>
</evidence>
<dbReference type="EMBL" id="MNCJ02000332">
    <property type="protein sequence ID" value="KAF5756136.1"/>
    <property type="molecule type" value="Genomic_DNA"/>
</dbReference>
<evidence type="ECO:0000256" key="4">
    <source>
        <dbReference type="ARBA" id="ARBA00012483"/>
    </source>
</evidence>
<evidence type="ECO:0000256" key="2">
    <source>
        <dbReference type="ARBA" id="ARBA00004167"/>
    </source>
</evidence>
<keyword evidence="9" id="KW-0833">Ubl conjugation pathway</keyword>
<keyword evidence="7" id="KW-0479">Metal-binding</keyword>
<reference evidence="18 20" key="1">
    <citation type="journal article" date="2017" name="Nature">
        <title>The sunflower genome provides insights into oil metabolism, flowering and Asterid evolution.</title>
        <authorList>
            <person name="Badouin H."/>
            <person name="Gouzy J."/>
            <person name="Grassa C.J."/>
            <person name="Murat F."/>
            <person name="Staton S.E."/>
            <person name="Cottret L."/>
            <person name="Lelandais-Briere C."/>
            <person name="Owens G.L."/>
            <person name="Carrere S."/>
            <person name="Mayjonade B."/>
            <person name="Legrand L."/>
            <person name="Gill N."/>
            <person name="Kane N.C."/>
            <person name="Bowers J.E."/>
            <person name="Hubner S."/>
            <person name="Bellec A."/>
            <person name="Berard A."/>
            <person name="Berges H."/>
            <person name="Blanchet N."/>
            <person name="Boniface M.C."/>
            <person name="Brunel D."/>
            <person name="Catrice O."/>
            <person name="Chaidir N."/>
            <person name="Claudel C."/>
            <person name="Donnadieu C."/>
            <person name="Faraut T."/>
            <person name="Fievet G."/>
            <person name="Helmstetter N."/>
            <person name="King M."/>
            <person name="Knapp S.J."/>
            <person name="Lai Z."/>
            <person name="Le Paslier M.C."/>
            <person name="Lippi Y."/>
            <person name="Lorenzon L."/>
            <person name="Mandel J.R."/>
            <person name="Marage G."/>
            <person name="Marchand G."/>
            <person name="Marquand E."/>
            <person name="Bret-Mestries E."/>
            <person name="Morien E."/>
            <person name="Nambeesan S."/>
            <person name="Nguyen T."/>
            <person name="Pegot-Espagnet P."/>
            <person name="Pouilly N."/>
            <person name="Raftis F."/>
            <person name="Sallet E."/>
            <person name="Schiex T."/>
            <person name="Thomas J."/>
            <person name="Vandecasteele C."/>
            <person name="Vares D."/>
            <person name="Vear F."/>
            <person name="Vautrin S."/>
            <person name="Crespi M."/>
            <person name="Mangin B."/>
            <person name="Burke J.M."/>
            <person name="Salse J."/>
            <person name="Munos S."/>
            <person name="Vincourt P."/>
            <person name="Rieseberg L.H."/>
            <person name="Langlade N.B."/>
        </authorList>
    </citation>
    <scope>NUCLEOTIDE SEQUENCE [LARGE SCALE GENOMIC DNA]</scope>
    <source>
        <strain evidence="20">cv. SF193</strain>
        <tissue evidence="18">Leaves</tissue>
    </source>
</reference>
<dbReference type="FunCoup" id="A0A251RR39">
    <property type="interactions" value="6"/>
</dbReference>
<dbReference type="PANTHER" id="PTHR46913">
    <property type="entry name" value="RING-H2 FINGER PROTEIN ATL16"/>
    <property type="match status" value="1"/>
</dbReference>
<keyword evidence="20" id="KW-1185">Reference proteome</keyword>
<evidence type="ECO:0000256" key="5">
    <source>
        <dbReference type="ARBA" id="ARBA00022679"/>
    </source>
</evidence>
<evidence type="ECO:0000256" key="16">
    <source>
        <dbReference type="SAM" id="Phobius"/>
    </source>
</evidence>
<evidence type="ECO:0000256" key="12">
    <source>
        <dbReference type="ARBA" id="ARBA00023136"/>
    </source>
</evidence>
<sequence>MSGLGHDDDHDESSIFFPNGNSSDVNSKIMLVAIITLSTVVVVVTMLHVYVRYILRRQARRREAFQGIGLVPHIQSHELPKRGLEPMVIASLPILKYEDGDNGSANSRVNPECAVCLSSFEDGQMIRVLPTCKHHFHVECIDKWLESHSSCPICRHEVELSPTISPLPREPSTRLGAGARAGAGLPSAPPVDHTTSVAVAIEGTSDEMLQSSVKGNGMTSRLSSFRRMLSMDRSSRRNNSCTQDGIDDVERQ</sequence>
<dbReference type="SUPFAM" id="SSF57850">
    <property type="entry name" value="RING/U-box"/>
    <property type="match status" value="1"/>
</dbReference>
<evidence type="ECO:0000256" key="8">
    <source>
        <dbReference type="ARBA" id="ARBA00022771"/>
    </source>
</evidence>
<evidence type="ECO:0000313" key="18">
    <source>
        <dbReference type="EMBL" id="KAF5756136.1"/>
    </source>
</evidence>
<dbReference type="CDD" id="cd16461">
    <property type="entry name" value="RING-H2_EL5-like"/>
    <property type="match status" value="1"/>
</dbReference>
<feature type="domain" description="RING-type" evidence="17">
    <location>
        <begin position="113"/>
        <end position="155"/>
    </location>
</feature>
<evidence type="ECO:0000256" key="9">
    <source>
        <dbReference type="ARBA" id="ARBA00022786"/>
    </source>
</evidence>
<dbReference type="STRING" id="4232.A0A251RR39"/>
<dbReference type="InterPro" id="IPR001841">
    <property type="entry name" value="Znf_RING"/>
</dbReference>
<evidence type="ECO:0000256" key="10">
    <source>
        <dbReference type="ARBA" id="ARBA00022833"/>
    </source>
</evidence>
<protein>
    <recommendedName>
        <fullName evidence="4">RING-type E3 ubiquitin transferase</fullName>
        <ecNumber evidence="4">2.3.2.27</ecNumber>
    </recommendedName>
</protein>
<evidence type="ECO:0000256" key="11">
    <source>
        <dbReference type="ARBA" id="ARBA00022989"/>
    </source>
</evidence>
<gene>
    <name evidence="19" type="ORF">HannXRQ_Chr17g0555011</name>
    <name evidence="18" type="ORF">HanXRQr2_Chr17g0811061</name>
</gene>
<dbReference type="FunFam" id="3.30.40.10:FF:000187">
    <property type="entry name" value="E3 ubiquitin-protein ligase ATL6"/>
    <property type="match status" value="1"/>
</dbReference>
<evidence type="ECO:0000313" key="20">
    <source>
        <dbReference type="Proteomes" id="UP000215914"/>
    </source>
</evidence>
<keyword evidence="10" id="KW-0862">Zinc</keyword>
<comment type="catalytic activity">
    <reaction evidence="1">
        <text>S-ubiquitinyl-[E2 ubiquitin-conjugating enzyme]-L-cysteine + [acceptor protein]-L-lysine = [E2 ubiquitin-conjugating enzyme]-L-cysteine + N(6)-ubiquitinyl-[acceptor protein]-L-lysine.</text>
        <dbReference type="EC" id="2.3.2.27"/>
    </reaction>
</comment>
<dbReference type="InterPro" id="IPR013083">
    <property type="entry name" value="Znf_RING/FYVE/PHD"/>
</dbReference>
<evidence type="ECO:0000259" key="17">
    <source>
        <dbReference type="PROSITE" id="PS50089"/>
    </source>
</evidence>
<keyword evidence="8 14" id="KW-0863">Zinc-finger</keyword>